<name>A0A4R5E3Q1_9ACTN</name>
<feature type="domain" description="4Fe-4S Wbl-type" evidence="1">
    <location>
        <begin position="21"/>
        <end position="82"/>
    </location>
</feature>
<dbReference type="Proteomes" id="UP000295136">
    <property type="component" value="Unassembled WGS sequence"/>
</dbReference>
<evidence type="ECO:0000313" key="3">
    <source>
        <dbReference type="Proteomes" id="UP000295136"/>
    </source>
</evidence>
<accession>A0A4R5E3Q1</accession>
<proteinExistence type="predicted"/>
<comment type="caution">
    <text evidence="2">The sequence shown here is derived from an EMBL/GenBank/DDBJ whole genome shotgun (WGS) entry which is preliminary data.</text>
</comment>
<dbReference type="AlphaFoldDB" id="A0A4R5E3Q1"/>
<dbReference type="PROSITE" id="PS51674">
    <property type="entry name" value="4FE4S_WBL"/>
    <property type="match status" value="1"/>
</dbReference>
<dbReference type="Pfam" id="PF02467">
    <property type="entry name" value="Whib"/>
    <property type="match status" value="1"/>
</dbReference>
<dbReference type="RefSeq" id="WP_132641725.1">
    <property type="nucleotide sequence ID" value="NZ_SMLD01000306.1"/>
</dbReference>
<reference evidence="2 3" key="1">
    <citation type="submission" date="2019-03" db="EMBL/GenBank/DDBJ databases">
        <title>Draft genome sequences of novel Actinobacteria.</title>
        <authorList>
            <person name="Sahin N."/>
            <person name="Ay H."/>
            <person name="Saygin H."/>
        </authorList>
    </citation>
    <scope>NUCLEOTIDE SEQUENCE [LARGE SCALE GENOMIC DNA]</scope>
    <source>
        <strain evidence="2 3">6K102</strain>
    </source>
</reference>
<dbReference type="InterPro" id="IPR034768">
    <property type="entry name" value="4FE4S_WBL"/>
</dbReference>
<evidence type="ECO:0000259" key="1">
    <source>
        <dbReference type="PROSITE" id="PS51674"/>
    </source>
</evidence>
<dbReference type="EMBL" id="SMLD01000306">
    <property type="protein sequence ID" value="TDE20851.1"/>
    <property type="molecule type" value="Genomic_DNA"/>
</dbReference>
<sequence>MAALRAYADIDFYPPWQATAPCTGRGRDMDPDERAPAEVARARAICHDCPVLERCREWIAGIPLAADPGGVIAALTFHEREELELAKQPPRTCRTCGEPKPWRAFPPAKRGRPGRSWHCRTCHNARDRARHAKRKAPQ</sequence>
<keyword evidence="3" id="KW-1185">Reference proteome</keyword>
<protein>
    <recommendedName>
        <fullName evidence="1">4Fe-4S Wbl-type domain-containing protein</fullName>
    </recommendedName>
</protein>
<gene>
    <name evidence="2" type="ORF">E1295_46995</name>
</gene>
<evidence type="ECO:0000313" key="2">
    <source>
        <dbReference type="EMBL" id="TDE20851.1"/>
    </source>
</evidence>
<organism evidence="2 3">
    <name type="scientific">Nonomuraea mesophila</name>
    <dbReference type="NCBI Taxonomy" id="2530382"/>
    <lineage>
        <taxon>Bacteria</taxon>
        <taxon>Bacillati</taxon>
        <taxon>Actinomycetota</taxon>
        <taxon>Actinomycetes</taxon>
        <taxon>Streptosporangiales</taxon>
        <taxon>Streptosporangiaceae</taxon>
        <taxon>Nonomuraea</taxon>
    </lineage>
</organism>